<sequence length="536" mass="60293">MGGVVAGSDFIDCNDDLDCQLLRQQQVEAAEEDSLLLLPGTLSELDIVMDEVKCMAQWAGSTEMLRASSDEPFCEAGWNHASCWPPALPGELIHVACPADFGGLHYTYITNVTAWRQCYTNGTWDMFDNYTDCLRNQIQTSDPDAGSVQFAMTLNAVCAFLLYIGYFLSLGSCLLAISIYARFRTLCRLRNVIHLNLITTYVISGVAYLIASFVQQNSMSPTNSYDETTNQAQITQQNTTDIKGIIVAFTYGQMTTFFWALCEGIYMTCVLFRPHKLEQMLYWPFGVLGWVLPGVITAVWAGIKVEFDLRGDWLYPLNKYNYIYLVPILVVLALNLVLLIVALRTILQRQHSNARNGTSKVGRGVRSFLILLPLLGLTYVLVLITPSHQGVLKYIFDVIKAITLPTQGFFVSVMYTFCNRQVRGLLKFHCYRHLAQLRCHRKNNGAGGDDDGEDLAHPPMRECSSVGHSMSNNRLNMPFNAKNFNGNTNELQYILKTQKSNGKLRRQVPAESHTESLRISRTLSNKSQKKMPIFPV</sequence>
<keyword evidence="9" id="KW-0807">Transducer</keyword>
<dbReference type="PROSITE" id="PS50261">
    <property type="entry name" value="G_PROTEIN_RECEP_F2_4"/>
    <property type="match status" value="1"/>
</dbReference>
<dbReference type="PANTHER" id="PTHR45620:SF15">
    <property type="entry name" value="DIURETIC HORMONE 44 RECEPTOR 1-RELATED"/>
    <property type="match status" value="1"/>
</dbReference>
<evidence type="ECO:0000259" key="13">
    <source>
        <dbReference type="PROSITE" id="PS50261"/>
    </source>
</evidence>
<feature type="transmembrane region" description="Helical" evidence="11">
    <location>
        <begin position="160"/>
        <end position="181"/>
    </location>
</feature>
<protein>
    <submittedName>
        <fullName evidence="14">Corticotropin-releasing factor receptor 2</fullName>
    </submittedName>
</protein>
<keyword evidence="7 11" id="KW-0472">Membrane</keyword>
<dbReference type="InterPro" id="IPR001879">
    <property type="entry name" value="GPCR_2_extracellular_dom"/>
</dbReference>
<feature type="transmembrane region" description="Helical" evidence="11">
    <location>
        <begin position="193"/>
        <end position="214"/>
    </location>
</feature>
<dbReference type="PROSITE" id="PS50227">
    <property type="entry name" value="G_PROTEIN_RECEP_F2_3"/>
    <property type="match status" value="1"/>
</dbReference>
<dbReference type="PRINTS" id="PR00249">
    <property type="entry name" value="GPCRSECRETIN"/>
</dbReference>
<gene>
    <name evidence="14" type="ORF">BV898_06882</name>
</gene>
<accession>A0A1W0WUZ9</accession>
<dbReference type="InterPro" id="IPR036445">
    <property type="entry name" value="GPCR_2_extracell_dom_sf"/>
</dbReference>
<dbReference type="SUPFAM" id="SSF111418">
    <property type="entry name" value="Hormone receptor domain"/>
    <property type="match status" value="1"/>
</dbReference>
<evidence type="ECO:0000256" key="4">
    <source>
        <dbReference type="ARBA" id="ARBA00022692"/>
    </source>
</evidence>
<dbReference type="Pfam" id="PF00002">
    <property type="entry name" value="7tm_2"/>
    <property type="match status" value="1"/>
</dbReference>
<dbReference type="AlphaFoldDB" id="A0A1W0WUZ9"/>
<keyword evidence="4 11" id="KW-0812">Transmembrane</keyword>
<dbReference type="Gene3D" id="4.10.1240.10">
    <property type="entry name" value="GPCR, family 2, extracellular hormone receptor domain"/>
    <property type="match status" value="1"/>
</dbReference>
<proteinExistence type="inferred from homology"/>
<evidence type="ECO:0000256" key="9">
    <source>
        <dbReference type="ARBA" id="ARBA00023224"/>
    </source>
</evidence>
<evidence type="ECO:0000256" key="1">
    <source>
        <dbReference type="ARBA" id="ARBA00004651"/>
    </source>
</evidence>
<dbReference type="InterPro" id="IPR000832">
    <property type="entry name" value="GPCR_2_secretin-like"/>
</dbReference>
<dbReference type="EMBL" id="MTYJ01000043">
    <property type="protein sequence ID" value="OQV19025.1"/>
    <property type="molecule type" value="Genomic_DNA"/>
</dbReference>
<evidence type="ECO:0000256" key="3">
    <source>
        <dbReference type="ARBA" id="ARBA00022475"/>
    </source>
</evidence>
<feature type="domain" description="G-protein coupled receptors family 2 profile 1" evidence="12">
    <location>
        <begin position="53"/>
        <end position="137"/>
    </location>
</feature>
<dbReference type="GO" id="GO:0007188">
    <property type="term" value="P:adenylate cyclase-modulating G protein-coupled receptor signaling pathway"/>
    <property type="evidence" value="ECO:0007669"/>
    <property type="project" value="TreeGrafter"/>
</dbReference>
<evidence type="ECO:0000256" key="7">
    <source>
        <dbReference type="ARBA" id="ARBA00023136"/>
    </source>
</evidence>
<feature type="region of interest" description="Disordered" evidence="10">
    <location>
        <begin position="500"/>
        <end position="536"/>
    </location>
</feature>
<feature type="transmembrane region" description="Helical" evidence="11">
    <location>
        <begin position="323"/>
        <end position="347"/>
    </location>
</feature>
<feature type="transmembrane region" description="Helical" evidence="11">
    <location>
        <begin position="398"/>
        <end position="418"/>
    </location>
</feature>
<evidence type="ECO:0000256" key="8">
    <source>
        <dbReference type="ARBA" id="ARBA00023170"/>
    </source>
</evidence>
<dbReference type="Proteomes" id="UP000192578">
    <property type="component" value="Unassembled WGS sequence"/>
</dbReference>
<dbReference type="GO" id="GO:0005886">
    <property type="term" value="C:plasma membrane"/>
    <property type="evidence" value="ECO:0007669"/>
    <property type="project" value="UniProtKB-SubCell"/>
</dbReference>
<evidence type="ECO:0000256" key="6">
    <source>
        <dbReference type="ARBA" id="ARBA00023040"/>
    </source>
</evidence>
<comment type="caution">
    <text evidence="14">The sequence shown here is derived from an EMBL/GenBank/DDBJ whole genome shotgun (WGS) entry which is preliminary data.</text>
</comment>
<name>A0A1W0WUZ9_HYPEX</name>
<dbReference type="OrthoDB" id="6022368at2759"/>
<keyword evidence="15" id="KW-1185">Reference proteome</keyword>
<dbReference type="GO" id="GO:0017046">
    <property type="term" value="F:peptide hormone binding"/>
    <property type="evidence" value="ECO:0007669"/>
    <property type="project" value="TreeGrafter"/>
</dbReference>
<dbReference type="InterPro" id="IPR017981">
    <property type="entry name" value="GPCR_2-like_7TM"/>
</dbReference>
<comment type="similarity">
    <text evidence="2">Belongs to the G-protein coupled receptor 2 family.</text>
</comment>
<keyword evidence="8 14" id="KW-0675">Receptor</keyword>
<dbReference type="PANTHER" id="PTHR45620">
    <property type="entry name" value="PDF RECEPTOR-LIKE PROTEIN-RELATED"/>
    <property type="match status" value="1"/>
</dbReference>
<dbReference type="GO" id="GO:0008528">
    <property type="term" value="F:G protein-coupled peptide receptor activity"/>
    <property type="evidence" value="ECO:0007669"/>
    <property type="project" value="TreeGrafter"/>
</dbReference>
<keyword evidence="3" id="KW-1003">Cell membrane</keyword>
<dbReference type="SMART" id="SM00008">
    <property type="entry name" value="HormR"/>
    <property type="match status" value="1"/>
</dbReference>
<evidence type="ECO:0000256" key="5">
    <source>
        <dbReference type="ARBA" id="ARBA00022989"/>
    </source>
</evidence>
<feature type="transmembrane region" description="Helical" evidence="11">
    <location>
        <begin position="368"/>
        <end position="386"/>
    </location>
</feature>
<keyword evidence="5 11" id="KW-1133">Transmembrane helix</keyword>
<keyword evidence="6" id="KW-0297">G-protein coupled receptor</keyword>
<evidence type="ECO:0000313" key="14">
    <source>
        <dbReference type="EMBL" id="OQV19025.1"/>
    </source>
</evidence>
<evidence type="ECO:0000256" key="11">
    <source>
        <dbReference type="SAM" id="Phobius"/>
    </source>
</evidence>
<dbReference type="Pfam" id="PF02793">
    <property type="entry name" value="HRM"/>
    <property type="match status" value="1"/>
</dbReference>
<dbReference type="Gene3D" id="1.20.1070.10">
    <property type="entry name" value="Rhodopsin 7-helix transmembrane proteins"/>
    <property type="match status" value="1"/>
</dbReference>
<reference evidence="15" key="1">
    <citation type="submission" date="2017-01" db="EMBL/GenBank/DDBJ databases">
        <title>Comparative genomics of anhydrobiosis in the tardigrade Hypsibius dujardini.</title>
        <authorList>
            <person name="Yoshida Y."/>
            <person name="Koutsovoulos G."/>
            <person name="Laetsch D."/>
            <person name="Stevens L."/>
            <person name="Kumar S."/>
            <person name="Horikawa D."/>
            <person name="Ishino K."/>
            <person name="Komine S."/>
            <person name="Tomita M."/>
            <person name="Blaxter M."/>
            <person name="Arakawa K."/>
        </authorList>
    </citation>
    <scope>NUCLEOTIDE SEQUENCE [LARGE SCALE GENOMIC DNA]</scope>
    <source>
        <strain evidence="15">Z151</strain>
    </source>
</reference>
<evidence type="ECO:0000256" key="2">
    <source>
        <dbReference type="ARBA" id="ARBA00005314"/>
    </source>
</evidence>
<organism evidence="14 15">
    <name type="scientific">Hypsibius exemplaris</name>
    <name type="common">Freshwater tardigrade</name>
    <dbReference type="NCBI Taxonomy" id="2072580"/>
    <lineage>
        <taxon>Eukaryota</taxon>
        <taxon>Metazoa</taxon>
        <taxon>Ecdysozoa</taxon>
        <taxon>Tardigrada</taxon>
        <taxon>Eutardigrada</taxon>
        <taxon>Parachela</taxon>
        <taxon>Hypsibioidea</taxon>
        <taxon>Hypsibiidae</taxon>
        <taxon>Hypsibius</taxon>
    </lineage>
</organism>
<evidence type="ECO:0000313" key="15">
    <source>
        <dbReference type="Proteomes" id="UP000192578"/>
    </source>
</evidence>
<feature type="transmembrane region" description="Helical" evidence="11">
    <location>
        <begin position="281"/>
        <end position="303"/>
    </location>
</feature>
<evidence type="ECO:0000256" key="10">
    <source>
        <dbReference type="SAM" id="MobiDB-lite"/>
    </source>
</evidence>
<dbReference type="InterPro" id="IPR050332">
    <property type="entry name" value="GPCR_2"/>
</dbReference>
<evidence type="ECO:0000259" key="12">
    <source>
        <dbReference type="PROSITE" id="PS50227"/>
    </source>
</evidence>
<feature type="domain" description="G-protein coupled receptors family 2 profile 2" evidence="13">
    <location>
        <begin position="158"/>
        <end position="419"/>
    </location>
</feature>
<dbReference type="GO" id="GO:0007166">
    <property type="term" value="P:cell surface receptor signaling pathway"/>
    <property type="evidence" value="ECO:0007669"/>
    <property type="project" value="InterPro"/>
</dbReference>
<comment type="subcellular location">
    <subcellularLocation>
        <location evidence="1">Cell membrane</location>
        <topology evidence="1">Multi-pass membrane protein</topology>
    </subcellularLocation>
</comment>